<protein>
    <submittedName>
        <fullName evidence="4">Glycosyltransferase</fullName>
        <ecNumber evidence="4">2.4.-.-</ecNumber>
    </submittedName>
</protein>
<evidence type="ECO:0000313" key="5">
    <source>
        <dbReference type="Proteomes" id="UP000826651"/>
    </source>
</evidence>
<dbReference type="EMBL" id="JAGSHT010000010">
    <property type="protein sequence ID" value="MBZ2196453.1"/>
    <property type="molecule type" value="Genomic_DNA"/>
</dbReference>
<dbReference type="Proteomes" id="UP000826651">
    <property type="component" value="Unassembled WGS sequence"/>
</dbReference>
<dbReference type="Gene3D" id="3.40.50.2000">
    <property type="entry name" value="Glycogen Phosphorylase B"/>
    <property type="match status" value="2"/>
</dbReference>
<comment type="caution">
    <text evidence="4">The sequence shown here is derived from an EMBL/GenBank/DDBJ whole genome shotgun (WGS) entry which is preliminary data.</text>
</comment>
<proteinExistence type="predicted"/>
<feature type="domain" description="Glycosyltransferase subfamily 4-like N-terminal" evidence="3">
    <location>
        <begin position="2"/>
        <end position="204"/>
    </location>
</feature>
<accession>A0ABS7S950</accession>
<name>A0ABS7S950_9MICO</name>
<organism evidence="4 5">
    <name type="scientific">Occultella gossypii</name>
    <dbReference type="NCBI Taxonomy" id="2800820"/>
    <lineage>
        <taxon>Bacteria</taxon>
        <taxon>Bacillati</taxon>
        <taxon>Actinomycetota</taxon>
        <taxon>Actinomycetes</taxon>
        <taxon>Micrococcales</taxon>
        <taxon>Ruaniaceae</taxon>
        <taxon>Occultella</taxon>
    </lineage>
</organism>
<dbReference type="GO" id="GO:0016757">
    <property type="term" value="F:glycosyltransferase activity"/>
    <property type="evidence" value="ECO:0007669"/>
    <property type="project" value="UniProtKB-KW"/>
</dbReference>
<gene>
    <name evidence="4" type="ORF">KCQ71_09840</name>
</gene>
<keyword evidence="1 4" id="KW-0328">Glycosyltransferase</keyword>
<dbReference type="Pfam" id="PF13692">
    <property type="entry name" value="Glyco_trans_1_4"/>
    <property type="match status" value="1"/>
</dbReference>
<dbReference type="InterPro" id="IPR028098">
    <property type="entry name" value="Glyco_trans_4-like_N"/>
</dbReference>
<keyword evidence="2 4" id="KW-0808">Transferase</keyword>
<dbReference type="RefSeq" id="WP_223405332.1">
    <property type="nucleotide sequence ID" value="NZ_JAGSHT010000010.1"/>
</dbReference>
<evidence type="ECO:0000256" key="1">
    <source>
        <dbReference type="ARBA" id="ARBA00022676"/>
    </source>
</evidence>
<dbReference type="EC" id="2.4.-.-" evidence="4"/>
<evidence type="ECO:0000259" key="3">
    <source>
        <dbReference type="Pfam" id="PF13439"/>
    </source>
</evidence>
<evidence type="ECO:0000256" key="2">
    <source>
        <dbReference type="ARBA" id="ARBA00022679"/>
    </source>
</evidence>
<dbReference type="SUPFAM" id="SSF53756">
    <property type="entry name" value="UDP-Glycosyltransferase/glycogen phosphorylase"/>
    <property type="match status" value="1"/>
</dbReference>
<dbReference type="Pfam" id="PF13439">
    <property type="entry name" value="Glyco_transf_4"/>
    <property type="match status" value="1"/>
</dbReference>
<reference evidence="4 5" key="1">
    <citation type="submission" date="2021-04" db="EMBL/GenBank/DDBJ databases">
        <title>Ruania sp. nov., isolated from sandy soil of mangrove forest.</title>
        <authorList>
            <person name="Ge X."/>
            <person name="Huang R."/>
            <person name="Liu W."/>
        </authorList>
    </citation>
    <scope>NUCLEOTIDE SEQUENCE [LARGE SCALE GENOMIC DNA]</scope>
    <source>
        <strain evidence="4 5">N2-46</strain>
    </source>
</reference>
<sequence length="405" mass="45209">MANHLVSTGWDVTVVTATRDFFEDVTGSMDDDLLKHVDPRVVVERVRLPSDHLVTDIRRMSWRRAHLPKVVGAWARARERALFPEKYSAWIPGVVRRAFRVNRRRPIDVVLATGNPWSAFEAGRIIKRLTSARLVLDYRDSWTLNQFAERDAYGPDHRARAAEGRVMAAADLIVFVNEPMRGWHADRYPGAANRMTILENGYDPGLLGAVPFRPPSDEPLRFGSIGTITEHWPHEAWQGWDLVRTEPELAGAVLHLYGHLGFTPSAAPAIRAMLPGPQSHVVWEGPVPKADLTGVYTSLDVLVMMIPSSRYVTAGKTYEYMATGRPIVAIHSPQTAAAIPMRGYPLAFPCTDLSPASVASALLAAARRARTLTLDDHEAAIVHAEQYRRDVLLEPFETRVRGLIR</sequence>
<keyword evidence="5" id="KW-1185">Reference proteome</keyword>
<evidence type="ECO:0000313" key="4">
    <source>
        <dbReference type="EMBL" id="MBZ2196453.1"/>
    </source>
</evidence>